<reference evidence="3 4" key="1">
    <citation type="submission" date="2022-04" db="EMBL/GenBank/DDBJ databases">
        <title>Positive selection, recombination, and allopatry shape intraspecific diversity of widespread and dominant cyanobacteria.</title>
        <authorList>
            <person name="Wei J."/>
            <person name="Shu W."/>
            <person name="Hu C."/>
        </authorList>
    </citation>
    <scope>NUCLEOTIDE SEQUENCE [LARGE SCALE GENOMIC DNA]</scope>
    <source>
        <strain evidence="3 4">GB2-A4</strain>
    </source>
</reference>
<protein>
    <recommendedName>
        <fullName evidence="5">Chromosome partition protein Smc</fullName>
    </recommendedName>
</protein>
<dbReference type="Proteomes" id="UP001464891">
    <property type="component" value="Unassembled WGS sequence"/>
</dbReference>
<name>A0ABV0J482_9CYAN</name>
<keyword evidence="1" id="KW-0175">Coiled coil</keyword>
<comment type="caution">
    <text evidence="3">The sequence shown here is derived from an EMBL/GenBank/DDBJ whole genome shotgun (WGS) entry which is preliminary data.</text>
</comment>
<evidence type="ECO:0008006" key="5">
    <source>
        <dbReference type="Google" id="ProtNLM"/>
    </source>
</evidence>
<organism evidence="3 4">
    <name type="scientific">Trichocoleus desertorum GB2-A4</name>
    <dbReference type="NCBI Taxonomy" id="2933944"/>
    <lineage>
        <taxon>Bacteria</taxon>
        <taxon>Bacillati</taxon>
        <taxon>Cyanobacteriota</taxon>
        <taxon>Cyanophyceae</taxon>
        <taxon>Leptolyngbyales</taxon>
        <taxon>Trichocoleusaceae</taxon>
        <taxon>Trichocoleus</taxon>
    </lineage>
</organism>
<evidence type="ECO:0000313" key="3">
    <source>
        <dbReference type="EMBL" id="MEP0816592.1"/>
    </source>
</evidence>
<dbReference type="RefSeq" id="WP_190434049.1">
    <property type="nucleotide sequence ID" value="NZ_JAMPKM010000002.1"/>
</dbReference>
<dbReference type="EMBL" id="JAMPKM010000002">
    <property type="protein sequence ID" value="MEP0816592.1"/>
    <property type="molecule type" value="Genomic_DNA"/>
</dbReference>
<feature type="coiled-coil region" evidence="1">
    <location>
        <begin position="95"/>
        <end position="157"/>
    </location>
</feature>
<gene>
    <name evidence="3" type="ORF">NC998_05730</name>
</gene>
<accession>A0ABV0J482</accession>
<feature type="coiled-coil region" evidence="1">
    <location>
        <begin position="183"/>
        <end position="360"/>
    </location>
</feature>
<proteinExistence type="predicted"/>
<sequence>MSEPDLAAGHESTPEELQPKWEHERQTLLAELEQLRSIEHNRLERISLLEQALDQALTSLNDLTLQMRDQQVLEDQLATTEEFSHVQQQAITKLKLQLTQQEQILEARIAEAQEQNQTFQELLTATEAIAQAQQAELERLRVQIVQDRSEMQVQQKRLEKQLCDLQGASKGQQQHVLEMETQALAARTLAASLEVKLAEAQQQIESLYANLSQRQTAFSELETQLEQAYLALEEHQLLLHQMQQAQVLLAEHHTTIATLQQDLVTAHGKIEELETQMAKQVMLQAKLQQAGQELEAERDRYQSRVLGLEQQAAEMQEQILKQARQANEYETAVQHWKDRCAESQRQALQLKEQLAKRSENCPEDLSELLMAELEPELAETSEPMISNPTTSSQFGRGLKVDLPAFLARRRS</sequence>
<keyword evidence="4" id="KW-1185">Reference proteome</keyword>
<evidence type="ECO:0000313" key="4">
    <source>
        <dbReference type="Proteomes" id="UP001464891"/>
    </source>
</evidence>
<evidence type="ECO:0000256" key="2">
    <source>
        <dbReference type="SAM" id="MobiDB-lite"/>
    </source>
</evidence>
<evidence type="ECO:0000256" key="1">
    <source>
        <dbReference type="SAM" id="Coils"/>
    </source>
</evidence>
<feature type="region of interest" description="Disordered" evidence="2">
    <location>
        <begin position="1"/>
        <end position="21"/>
    </location>
</feature>